<dbReference type="Proteomes" id="UP000094329">
    <property type="component" value="Unassembled WGS sequence"/>
</dbReference>
<accession>A0ABX3A0L2</accession>
<sequence>MFLRQIGYTHRNVAVCYYEAKLLAPNTLTSNMTHKMASVNGLTTDLIRASETRKELKYDEVSFVDWSIDTFKHYIPESVKEISIEMLDLVIDKPIQTSAMLFFAVGATYLSQGWSCSPD</sequence>
<organism evidence="1 2">
    <name type="scientific">Piscirickettsia litoralis</name>
    <dbReference type="NCBI Taxonomy" id="1891921"/>
    <lineage>
        <taxon>Bacteria</taxon>
        <taxon>Pseudomonadati</taxon>
        <taxon>Pseudomonadota</taxon>
        <taxon>Gammaproteobacteria</taxon>
        <taxon>Thiotrichales</taxon>
        <taxon>Piscirickettsiaceae</taxon>
        <taxon>Piscirickettsia</taxon>
    </lineage>
</organism>
<dbReference type="RefSeq" id="WP_069311788.1">
    <property type="nucleotide sequence ID" value="NZ_MDTU01000001.1"/>
</dbReference>
<protein>
    <submittedName>
        <fullName evidence="1">Uncharacterized protein</fullName>
    </submittedName>
</protein>
<reference evidence="1 2" key="1">
    <citation type="submission" date="2016-08" db="EMBL/GenBank/DDBJ databases">
        <title>Draft genome sequence of Candidatus Piscirickettsia litoralis, from seawater.</title>
        <authorList>
            <person name="Wan X."/>
            <person name="Lee A.J."/>
            <person name="Hou S."/>
            <person name="Donachie S.P."/>
        </authorList>
    </citation>
    <scope>NUCLEOTIDE SEQUENCE [LARGE SCALE GENOMIC DNA]</scope>
    <source>
        <strain evidence="1 2">Y2</strain>
    </source>
</reference>
<proteinExistence type="predicted"/>
<evidence type="ECO:0000313" key="1">
    <source>
        <dbReference type="EMBL" id="ODN41988.1"/>
    </source>
</evidence>
<name>A0ABX3A0L2_9GAMM</name>
<keyword evidence="2" id="KW-1185">Reference proteome</keyword>
<evidence type="ECO:0000313" key="2">
    <source>
        <dbReference type="Proteomes" id="UP000094329"/>
    </source>
</evidence>
<dbReference type="EMBL" id="MDTU01000001">
    <property type="protein sequence ID" value="ODN41988.1"/>
    <property type="molecule type" value="Genomic_DNA"/>
</dbReference>
<comment type="caution">
    <text evidence="1">The sequence shown here is derived from an EMBL/GenBank/DDBJ whole genome shotgun (WGS) entry which is preliminary data.</text>
</comment>
<gene>
    <name evidence="1" type="ORF">BGC07_02210</name>
</gene>